<keyword evidence="2" id="KW-1133">Transmembrane helix</keyword>
<keyword evidence="2" id="KW-0812">Transmembrane</keyword>
<evidence type="ECO:0000259" key="3">
    <source>
        <dbReference type="Pfam" id="PF00487"/>
    </source>
</evidence>
<sequence length="446" mass="51914">MVAVRIDPYLTGPDHVVLSNLFHDVQKPLSHHSSTSTDKDAIAQLQALNDEKNPGFQPTVFTTWDEKDLPPWINDYLVKPYTTWAKSVVRHPTDVVFLTHIITYFLVSVPSAILLFYHFTWVHGVLHAIWSLWCAGSFTLMMHNHIHNNGVLSKSWAWLDYTFPYILEPLMGHTWDSYYYHHVKHHHVESNGPDDLSSTVRYQRDDLLNFLCYVGRFLFLIWLELPLYFVRKGKLVLACKAGTTELVNYLLIYLVTTRANLRASTFVFLIPFVQLRLGLMIGNWGQHALVDEREPDSDFRSSITLIDVPSNRFCFNDGYHAAHHLNPRRHWRDQPIHFLQQKEAYRNGRALVFHNIDYLMMTVKLLQKDYEYLAKCLVPIGEQTRMSQLEIVAMLRTKTKRFTEEDIARKFKPSTTAPSARKRSGKKKGVEDAFEVSQVRLLTKVQ</sequence>
<feature type="transmembrane region" description="Helical" evidence="2">
    <location>
        <begin position="125"/>
        <end position="142"/>
    </location>
</feature>
<evidence type="ECO:0000256" key="2">
    <source>
        <dbReference type="SAM" id="Phobius"/>
    </source>
</evidence>
<feature type="domain" description="Fatty acid desaturase" evidence="3">
    <location>
        <begin position="134"/>
        <end position="338"/>
    </location>
</feature>
<organism evidence="4 5">
    <name type="scientific">Viridothelium virens</name>
    <name type="common">Speckled blister lichen</name>
    <name type="synonym">Trypethelium virens</name>
    <dbReference type="NCBI Taxonomy" id="1048519"/>
    <lineage>
        <taxon>Eukaryota</taxon>
        <taxon>Fungi</taxon>
        <taxon>Dikarya</taxon>
        <taxon>Ascomycota</taxon>
        <taxon>Pezizomycotina</taxon>
        <taxon>Dothideomycetes</taxon>
        <taxon>Dothideomycetes incertae sedis</taxon>
        <taxon>Trypetheliales</taxon>
        <taxon>Trypetheliaceae</taxon>
        <taxon>Viridothelium</taxon>
    </lineage>
</organism>
<dbReference type="PANTHER" id="PTHR36459:SF1">
    <property type="entry name" value="FATTY ACID DESATURASE DOMAIN-CONTAINING PROTEIN-RELATED"/>
    <property type="match status" value="1"/>
</dbReference>
<dbReference type="GO" id="GO:0006629">
    <property type="term" value="P:lipid metabolic process"/>
    <property type="evidence" value="ECO:0007669"/>
    <property type="project" value="InterPro"/>
</dbReference>
<evidence type="ECO:0000313" key="4">
    <source>
        <dbReference type="EMBL" id="KAF2239103.1"/>
    </source>
</evidence>
<name>A0A6A6HNI4_VIRVR</name>
<feature type="transmembrane region" description="Helical" evidence="2">
    <location>
        <begin position="95"/>
        <end position="119"/>
    </location>
</feature>
<gene>
    <name evidence="4" type="ORF">EV356DRAFT_572589</name>
</gene>
<evidence type="ECO:0000313" key="5">
    <source>
        <dbReference type="Proteomes" id="UP000800092"/>
    </source>
</evidence>
<keyword evidence="2" id="KW-0472">Membrane</keyword>
<protein>
    <recommendedName>
        <fullName evidence="3">Fatty acid desaturase domain-containing protein</fullName>
    </recommendedName>
</protein>
<reference evidence="4" key="1">
    <citation type="journal article" date="2020" name="Stud. Mycol.">
        <title>101 Dothideomycetes genomes: a test case for predicting lifestyles and emergence of pathogens.</title>
        <authorList>
            <person name="Haridas S."/>
            <person name="Albert R."/>
            <person name="Binder M."/>
            <person name="Bloem J."/>
            <person name="Labutti K."/>
            <person name="Salamov A."/>
            <person name="Andreopoulos B."/>
            <person name="Baker S."/>
            <person name="Barry K."/>
            <person name="Bills G."/>
            <person name="Bluhm B."/>
            <person name="Cannon C."/>
            <person name="Castanera R."/>
            <person name="Culley D."/>
            <person name="Daum C."/>
            <person name="Ezra D."/>
            <person name="Gonzalez J."/>
            <person name="Henrissat B."/>
            <person name="Kuo A."/>
            <person name="Liang C."/>
            <person name="Lipzen A."/>
            <person name="Lutzoni F."/>
            <person name="Magnuson J."/>
            <person name="Mondo S."/>
            <person name="Nolan M."/>
            <person name="Ohm R."/>
            <person name="Pangilinan J."/>
            <person name="Park H.-J."/>
            <person name="Ramirez L."/>
            <person name="Alfaro M."/>
            <person name="Sun H."/>
            <person name="Tritt A."/>
            <person name="Yoshinaga Y."/>
            <person name="Zwiers L.-H."/>
            <person name="Turgeon B."/>
            <person name="Goodwin S."/>
            <person name="Spatafora J."/>
            <person name="Crous P."/>
            <person name="Grigoriev I."/>
        </authorList>
    </citation>
    <scope>NUCLEOTIDE SEQUENCE</scope>
    <source>
        <strain evidence="4">Tuck. ex Michener</strain>
    </source>
</reference>
<dbReference type="Pfam" id="PF00487">
    <property type="entry name" value="FA_desaturase"/>
    <property type="match status" value="1"/>
</dbReference>
<feature type="region of interest" description="Disordered" evidence="1">
    <location>
        <begin position="410"/>
        <end position="431"/>
    </location>
</feature>
<accession>A0A6A6HNI4</accession>
<evidence type="ECO:0000256" key="1">
    <source>
        <dbReference type="SAM" id="MobiDB-lite"/>
    </source>
</evidence>
<proteinExistence type="predicted"/>
<dbReference type="Proteomes" id="UP000800092">
    <property type="component" value="Unassembled WGS sequence"/>
</dbReference>
<dbReference type="EMBL" id="ML991773">
    <property type="protein sequence ID" value="KAF2239103.1"/>
    <property type="molecule type" value="Genomic_DNA"/>
</dbReference>
<dbReference type="PANTHER" id="PTHR36459">
    <property type="entry name" value="ORF"/>
    <property type="match status" value="1"/>
</dbReference>
<feature type="transmembrane region" description="Helical" evidence="2">
    <location>
        <begin position="207"/>
        <end position="229"/>
    </location>
</feature>
<dbReference type="InterPro" id="IPR005804">
    <property type="entry name" value="FA_desaturase_dom"/>
</dbReference>
<dbReference type="OrthoDB" id="1470350at2759"/>
<keyword evidence="5" id="KW-1185">Reference proteome</keyword>
<dbReference type="AlphaFoldDB" id="A0A6A6HNI4"/>